<geneLocation type="plasmid" evidence="1">
    <name>pVPS92-VEB</name>
</geneLocation>
<reference evidence="1" key="1">
    <citation type="journal article" date="2016" name="Antimicrob. Agents Chemother.">
        <title>Genetic Characterization of a blaVEB-2-carrying plasmid in Vibrio parahaemolyticus.</title>
        <authorList>
            <person name="Li R."/>
            <person name="Ye L."/>
            <person name="Zheng Z."/>
            <person name="Chan E.W."/>
            <person name="Chen S."/>
        </authorList>
    </citation>
    <scope>NUCLEOTIDE SEQUENCE</scope>
    <source>
        <strain evidence="1">VPS92</strain>
        <plasmid evidence="1">pVPS92-VEB</plasmid>
    </source>
</reference>
<sequence>MTTASNPQSEYFHKVEELLQQQFGIGIDDVGPELVQSCYAGNETPAECVGQLASKYELDEI</sequence>
<dbReference type="RefSeq" id="WP_017190409.1">
    <property type="nucleotide sequence ID" value="NZ_JAESOU010000019.1"/>
</dbReference>
<evidence type="ECO:0000313" key="1">
    <source>
        <dbReference type="EMBL" id="ANS55729.1"/>
    </source>
</evidence>
<keyword evidence="1" id="KW-0614">Plasmid</keyword>
<dbReference type="AlphaFoldDB" id="A0A1B1LRR7"/>
<proteinExistence type="predicted"/>
<dbReference type="EMBL" id="KU356480">
    <property type="protein sequence ID" value="ANS55729.1"/>
    <property type="molecule type" value="Genomic_DNA"/>
</dbReference>
<name>A0A1B1LRR7_VIBPH</name>
<organism evidence="1">
    <name type="scientific">Vibrio parahaemolyticus</name>
    <dbReference type="NCBI Taxonomy" id="670"/>
    <lineage>
        <taxon>Bacteria</taxon>
        <taxon>Pseudomonadati</taxon>
        <taxon>Pseudomonadota</taxon>
        <taxon>Gammaproteobacteria</taxon>
        <taxon>Vibrionales</taxon>
        <taxon>Vibrionaceae</taxon>
        <taxon>Vibrio</taxon>
    </lineage>
</organism>
<protein>
    <submittedName>
        <fullName evidence="1">Uncharacterized protein</fullName>
    </submittedName>
</protein>
<accession>A0A1B1LRR7</accession>